<evidence type="ECO:0000259" key="1">
    <source>
        <dbReference type="Pfam" id="PF04717"/>
    </source>
</evidence>
<dbReference type="InterPro" id="IPR037026">
    <property type="entry name" value="Vgr_OB-fold_dom_sf"/>
</dbReference>
<gene>
    <name evidence="3" type="ORF">RINTU1_34870</name>
</gene>
<protein>
    <submittedName>
        <fullName evidence="3">Putative phage baseplate protein</fullName>
    </submittedName>
</protein>
<accession>A0A6L2ZS80</accession>
<dbReference type="EMBL" id="BLXO01000011">
    <property type="protein sequence ID" value="GFN47422.1"/>
    <property type="molecule type" value="Genomic_DNA"/>
</dbReference>
<proteinExistence type="predicted"/>
<dbReference type="InterPro" id="IPR040629">
    <property type="entry name" value="Phage_spike"/>
</dbReference>
<dbReference type="InterPro" id="IPR006531">
    <property type="entry name" value="Gp5/Vgr_OB"/>
</dbReference>
<dbReference type="Proteomes" id="UP000504714">
    <property type="component" value="Unassembled WGS sequence"/>
</dbReference>
<name>A0A6L2ZS80_9ENTR</name>
<organism evidence="3 4">
    <name type="scientific">Candidatus Regiella insecticola</name>
    <dbReference type="NCBI Taxonomy" id="138073"/>
    <lineage>
        <taxon>Bacteria</taxon>
        <taxon>Pseudomonadati</taxon>
        <taxon>Pseudomonadota</taxon>
        <taxon>Gammaproteobacteria</taxon>
        <taxon>Enterobacterales</taxon>
        <taxon>Enterobacteriaceae</taxon>
        <taxon>aphid secondary symbionts</taxon>
        <taxon>Candidatus Regiella</taxon>
    </lineage>
</organism>
<dbReference type="AlphaFoldDB" id="A0A6L2ZS80"/>
<dbReference type="RefSeq" id="WP_176488877.1">
    <property type="nucleotide sequence ID" value="NZ_BLXO01000011.1"/>
</dbReference>
<dbReference type="Pfam" id="PF18715">
    <property type="entry name" value="Phage_spike"/>
    <property type="match status" value="1"/>
</dbReference>
<feature type="domain" description="Gp5/Type VI secretion system Vgr protein OB-fold" evidence="1">
    <location>
        <begin position="18"/>
        <end position="85"/>
    </location>
</feature>
<evidence type="ECO:0000313" key="4">
    <source>
        <dbReference type="Proteomes" id="UP000504714"/>
    </source>
</evidence>
<evidence type="ECO:0000259" key="2">
    <source>
        <dbReference type="Pfam" id="PF18715"/>
    </source>
</evidence>
<dbReference type="NCBIfam" id="TIGR01644">
    <property type="entry name" value="phage_P2_V"/>
    <property type="match status" value="1"/>
</dbReference>
<sequence>MGLHEAELEQRVANLIRVGVVEEVDCKRIRARVRLGKLLVTDWLPMPALRAGHVRIWAPLKKGEQVLIAAPSGELGLATIVGSYFHENSAAPSKDQDAVVLVWDNGDRIEYKPDHLTIQIKKGEIILDAPDVTVTGKLTVQKGAAIKGNVQVTGGNVTVSGDVVAGLLSVPVSLQTHVHISSVPGVVTTPSLPTPATLATAAAGAERLMTEVAKAAKKEIEKN</sequence>
<comment type="caution">
    <text evidence="3">The sequence shown here is derived from an EMBL/GenBank/DDBJ whole genome shotgun (WGS) entry which is preliminary data.</text>
</comment>
<reference evidence="3 4" key="1">
    <citation type="submission" date="2020-06" db="EMBL/GenBank/DDBJ databases">
        <title>The genome sequence of Candidatus Regiella insecticola strain Tut.</title>
        <authorList>
            <person name="Nikoh N."/>
            <person name="Tsuchida T."/>
            <person name="Koga R."/>
            <person name="Oshima K."/>
            <person name="Hattori M."/>
            <person name="Fukatsu T."/>
        </authorList>
    </citation>
    <scope>NUCLEOTIDE SEQUENCE [LARGE SCALE GENOMIC DNA]</scope>
    <source>
        <strain evidence="3 4">Tut</strain>
    </source>
</reference>
<dbReference type="Gene3D" id="2.40.50.230">
    <property type="entry name" value="Gp5 N-terminal domain"/>
    <property type="match status" value="1"/>
</dbReference>
<evidence type="ECO:0000313" key="3">
    <source>
        <dbReference type="EMBL" id="GFN47422.1"/>
    </source>
</evidence>
<dbReference type="Pfam" id="PF04717">
    <property type="entry name" value="Phage_base_V"/>
    <property type="match status" value="1"/>
</dbReference>
<dbReference type="InterPro" id="IPR013046">
    <property type="entry name" value="GpV/Gp45"/>
</dbReference>
<feature type="domain" description="Phage spike trimer" evidence="2">
    <location>
        <begin position="124"/>
        <end position="158"/>
    </location>
</feature>